<dbReference type="InterPro" id="IPR036396">
    <property type="entry name" value="Cyt_P450_sf"/>
</dbReference>
<reference evidence="12 13" key="1">
    <citation type="submission" date="2023-12" db="EMBL/GenBank/DDBJ databases">
        <title>A high-quality genome assembly for Dillenia turbinata (Dilleniales).</title>
        <authorList>
            <person name="Chanderbali A."/>
        </authorList>
    </citation>
    <scope>NUCLEOTIDE SEQUENCE [LARGE SCALE GENOMIC DNA]</scope>
    <source>
        <strain evidence="12">LSX21</strain>
        <tissue evidence="12">Leaf</tissue>
    </source>
</reference>
<dbReference type="InterPro" id="IPR001128">
    <property type="entry name" value="Cyt_P450"/>
</dbReference>
<dbReference type="Proteomes" id="UP001370490">
    <property type="component" value="Unassembled WGS sequence"/>
</dbReference>
<evidence type="ECO:0000313" key="13">
    <source>
        <dbReference type="Proteomes" id="UP001370490"/>
    </source>
</evidence>
<feature type="transmembrane region" description="Helical" evidence="11">
    <location>
        <begin position="7"/>
        <end position="25"/>
    </location>
</feature>
<comment type="caution">
    <text evidence="12">The sequence shown here is derived from an EMBL/GenBank/DDBJ whole genome shotgun (WGS) entry which is preliminary data.</text>
</comment>
<evidence type="ECO:0000256" key="5">
    <source>
        <dbReference type="ARBA" id="ARBA00022723"/>
    </source>
</evidence>
<dbReference type="PRINTS" id="PR00463">
    <property type="entry name" value="EP450I"/>
</dbReference>
<comment type="cofactor">
    <cofactor evidence="1 9">
        <name>heme</name>
        <dbReference type="ChEBI" id="CHEBI:30413"/>
    </cofactor>
</comment>
<dbReference type="InterPro" id="IPR017972">
    <property type="entry name" value="Cyt_P450_CS"/>
</dbReference>
<dbReference type="AlphaFoldDB" id="A0AAN8ZEW4"/>
<organism evidence="12 13">
    <name type="scientific">Dillenia turbinata</name>
    <dbReference type="NCBI Taxonomy" id="194707"/>
    <lineage>
        <taxon>Eukaryota</taxon>
        <taxon>Viridiplantae</taxon>
        <taxon>Streptophyta</taxon>
        <taxon>Embryophyta</taxon>
        <taxon>Tracheophyta</taxon>
        <taxon>Spermatophyta</taxon>
        <taxon>Magnoliopsida</taxon>
        <taxon>eudicotyledons</taxon>
        <taxon>Gunneridae</taxon>
        <taxon>Pentapetalae</taxon>
        <taxon>Dilleniales</taxon>
        <taxon>Dilleniaceae</taxon>
        <taxon>Dillenia</taxon>
    </lineage>
</organism>
<sequence>MHYSLCCLLGTVFICLFVPLIYYLIAWKKHKDTYKAVPHGHMGWPIVGETLEFVSLGKKGTPEKFMQDRMKKYSSEVFKTSLLMEKFVVFCGPSGNKFLFSNEDKLVNAWWPDNVVKIFKSPPGIGEQSKRLRSVLPEFLKVESLRKYIPIMDSMAKQHIKQNWCDKGEVIAFEEAKNHTFELACRLFLSIEEPEFVATISKHFRNIKEGFFALPIDLPGTTLNRSKKAVETILTFILPIIKQRRMELMKKGESATKDILSHMIVIADTTGLFADDADIANKIIGLLMGSHDSTTSAITLTLKCLAEFPHVYDKVFQEQREIAKSKKEGELLNWEDIQKMKYSWNVVCEAMRLTPPVPGTFREAITDFCYAGFTIPKGWKIHWNAYTTNKDPKYFPNPDEFDPSRFEKDGVPPFAFVPFGGGPRMCPGREYARLSILVFLHNTVNMFRWEKKIPNEKTVSLTVPTPKEGFPICLKPHEFASVH</sequence>
<dbReference type="GO" id="GO:0016705">
    <property type="term" value="F:oxidoreductase activity, acting on paired donors, with incorporation or reduction of molecular oxygen"/>
    <property type="evidence" value="ECO:0007669"/>
    <property type="project" value="InterPro"/>
</dbReference>
<dbReference type="Gene3D" id="1.10.630.10">
    <property type="entry name" value="Cytochrome P450"/>
    <property type="match status" value="1"/>
</dbReference>
<keyword evidence="8 9" id="KW-0408">Iron</keyword>
<evidence type="ECO:0000256" key="3">
    <source>
        <dbReference type="ARBA" id="ARBA00010617"/>
    </source>
</evidence>
<comment type="similarity">
    <text evidence="3 10">Belongs to the cytochrome P450 family.</text>
</comment>
<proteinExistence type="inferred from homology"/>
<keyword evidence="10" id="KW-0503">Monooxygenase</keyword>
<keyword evidence="4 11" id="KW-0812">Transmembrane</keyword>
<comment type="subcellular location">
    <subcellularLocation>
        <location evidence="2">Membrane</location>
        <topology evidence="2">Single-pass membrane protein</topology>
    </subcellularLocation>
</comment>
<name>A0AAN8ZEW4_9MAGN</name>
<dbReference type="SUPFAM" id="SSF48264">
    <property type="entry name" value="Cytochrome P450"/>
    <property type="match status" value="1"/>
</dbReference>
<evidence type="ECO:0000256" key="7">
    <source>
        <dbReference type="ARBA" id="ARBA00023002"/>
    </source>
</evidence>
<dbReference type="GO" id="GO:0016125">
    <property type="term" value="P:sterol metabolic process"/>
    <property type="evidence" value="ECO:0007669"/>
    <property type="project" value="TreeGrafter"/>
</dbReference>
<keyword evidence="13" id="KW-1185">Reference proteome</keyword>
<dbReference type="FunFam" id="1.10.630.10:FF:000022">
    <property type="entry name" value="Taxadiene 5-alpha hydroxylase"/>
    <property type="match status" value="1"/>
</dbReference>
<protein>
    <submittedName>
        <fullName evidence="12">Cytochrome P450</fullName>
    </submittedName>
</protein>
<dbReference type="Pfam" id="PF00067">
    <property type="entry name" value="p450"/>
    <property type="match status" value="1"/>
</dbReference>
<dbReference type="PROSITE" id="PS00086">
    <property type="entry name" value="CYTOCHROME_P450"/>
    <property type="match status" value="1"/>
</dbReference>
<dbReference type="PRINTS" id="PR00385">
    <property type="entry name" value="P450"/>
</dbReference>
<keyword evidence="5 9" id="KW-0479">Metal-binding</keyword>
<evidence type="ECO:0000256" key="1">
    <source>
        <dbReference type="ARBA" id="ARBA00001971"/>
    </source>
</evidence>
<dbReference type="GO" id="GO:0020037">
    <property type="term" value="F:heme binding"/>
    <property type="evidence" value="ECO:0007669"/>
    <property type="project" value="InterPro"/>
</dbReference>
<dbReference type="InterPro" id="IPR002401">
    <property type="entry name" value="Cyt_P450_E_grp-I"/>
</dbReference>
<evidence type="ECO:0000256" key="10">
    <source>
        <dbReference type="RuleBase" id="RU000461"/>
    </source>
</evidence>
<evidence type="ECO:0000256" key="6">
    <source>
        <dbReference type="ARBA" id="ARBA00022989"/>
    </source>
</evidence>
<dbReference type="GO" id="GO:0004497">
    <property type="term" value="F:monooxygenase activity"/>
    <property type="evidence" value="ECO:0007669"/>
    <property type="project" value="UniProtKB-KW"/>
</dbReference>
<dbReference type="GO" id="GO:0016020">
    <property type="term" value="C:membrane"/>
    <property type="evidence" value="ECO:0007669"/>
    <property type="project" value="UniProtKB-SubCell"/>
</dbReference>
<dbReference type="PANTHER" id="PTHR24286:SF53">
    <property type="entry name" value="BETA-AMYRIN 28-OXIDASE-LIKE"/>
    <property type="match status" value="1"/>
</dbReference>
<keyword evidence="6 11" id="KW-1133">Transmembrane helix</keyword>
<evidence type="ECO:0000256" key="2">
    <source>
        <dbReference type="ARBA" id="ARBA00004167"/>
    </source>
</evidence>
<keyword evidence="9 10" id="KW-0349">Heme</keyword>
<dbReference type="PANTHER" id="PTHR24286">
    <property type="entry name" value="CYTOCHROME P450 26"/>
    <property type="match status" value="1"/>
</dbReference>
<dbReference type="EMBL" id="JBAMMX010000010">
    <property type="protein sequence ID" value="KAK6932205.1"/>
    <property type="molecule type" value="Genomic_DNA"/>
</dbReference>
<evidence type="ECO:0000256" key="11">
    <source>
        <dbReference type="SAM" id="Phobius"/>
    </source>
</evidence>
<feature type="binding site" description="axial binding residue" evidence="9">
    <location>
        <position position="426"/>
    </location>
    <ligand>
        <name>heme</name>
        <dbReference type="ChEBI" id="CHEBI:30413"/>
    </ligand>
    <ligandPart>
        <name>Fe</name>
        <dbReference type="ChEBI" id="CHEBI:18248"/>
    </ligandPart>
</feature>
<evidence type="ECO:0000256" key="8">
    <source>
        <dbReference type="ARBA" id="ARBA00023004"/>
    </source>
</evidence>
<evidence type="ECO:0000313" key="12">
    <source>
        <dbReference type="EMBL" id="KAK6932205.1"/>
    </source>
</evidence>
<evidence type="ECO:0000256" key="4">
    <source>
        <dbReference type="ARBA" id="ARBA00022692"/>
    </source>
</evidence>
<keyword evidence="11" id="KW-0472">Membrane</keyword>
<gene>
    <name evidence="12" type="ORF">RJ641_001829</name>
</gene>
<dbReference type="CDD" id="cd11043">
    <property type="entry name" value="CYP90-like"/>
    <property type="match status" value="1"/>
</dbReference>
<accession>A0AAN8ZEW4</accession>
<evidence type="ECO:0000256" key="9">
    <source>
        <dbReference type="PIRSR" id="PIRSR602401-1"/>
    </source>
</evidence>
<keyword evidence="7 10" id="KW-0560">Oxidoreductase</keyword>
<dbReference type="GO" id="GO:0005506">
    <property type="term" value="F:iron ion binding"/>
    <property type="evidence" value="ECO:0007669"/>
    <property type="project" value="InterPro"/>
</dbReference>